<proteinExistence type="predicted"/>
<dbReference type="Proteomes" id="UP001055013">
    <property type="component" value="Unassembled WGS sequence"/>
</dbReference>
<accession>A0ACB5R5W8</accession>
<keyword evidence="2" id="KW-1185">Reference proteome</keyword>
<organism evidence="1 2">
    <name type="scientific">Caballeronia novacaledonica</name>
    <dbReference type="NCBI Taxonomy" id="1544861"/>
    <lineage>
        <taxon>Bacteria</taxon>
        <taxon>Pseudomonadati</taxon>
        <taxon>Pseudomonadota</taxon>
        <taxon>Betaproteobacteria</taxon>
        <taxon>Burkholderiales</taxon>
        <taxon>Burkholderiaceae</taxon>
        <taxon>Caballeronia</taxon>
    </lineage>
</organism>
<evidence type="ECO:0000313" key="1">
    <source>
        <dbReference type="EMBL" id="GJH22414.1"/>
    </source>
</evidence>
<gene>
    <name evidence="1" type="ORF">CBA19CS22_37750</name>
</gene>
<reference evidence="1" key="1">
    <citation type="submission" date="2021-09" db="EMBL/GenBank/DDBJ databases">
        <title>Isolation and characterization of 3-chlorobenzoate degrading bacteria from soils in Shizuoka.</title>
        <authorList>
            <person name="Ifat A."/>
            <person name="Ogawa N."/>
            <person name="Kimbara K."/>
            <person name="Moriuchi R."/>
            <person name="Dohra H."/>
            <person name="Shintani M."/>
        </authorList>
    </citation>
    <scope>NUCLEOTIDE SEQUENCE</scope>
    <source>
        <strain evidence="1">19CS2-2</strain>
    </source>
</reference>
<name>A0ACB5R5W8_9BURK</name>
<evidence type="ECO:0000313" key="2">
    <source>
        <dbReference type="Proteomes" id="UP001055013"/>
    </source>
</evidence>
<sequence>MPLNGFTVGRDLSVNIQTPTGSLPLSLITKFTAKPDTTDVKVKGLDGRTRHLIFPDGWSGSFEVERQDSTLDDFFANQEANYYAGLDLTGSTITETITEASGVVSQYQFVGVIFKLDDAGDFAGDATVKQKLSFVAEQRIKL</sequence>
<comment type="caution">
    <text evidence="1">The sequence shown here is derived from an EMBL/GenBank/DDBJ whole genome shotgun (WGS) entry which is preliminary data.</text>
</comment>
<protein>
    <submittedName>
        <fullName evidence="1">Uncharacterized protein</fullName>
    </submittedName>
</protein>
<dbReference type="EMBL" id="BPUR01000041">
    <property type="protein sequence ID" value="GJH22414.1"/>
    <property type="molecule type" value="Genomic_DNA"/>
</dbReference>